<gene>
    <name evidence="6" type="primary">Syne1_1</name>
    <name evidence="6" type="ORF">EYF80_036491</name>
</gene>
<evidence type="ECO:0000256" key="2">
    <source>
        <dbReference type="ARBA" id="ARBA00022553"/>
    </source>
</evidence>
<sequence>MGEKEQRLETLQSKLSELKKFSQSQETPAKLQGLENDLRQKISAVQKLHEQARGNLVDFTSQKKQLEDYISQMSAWLRSMEESLVSSPSGSDPEDICRVKVQLE</sequence>
<evidence type="ECO:0000313" key="7">
    <source>
        <dbReference type="Proteomes" id="UP000314294"/>
    </source>
</evidence>
<evidence type="ECO:0000256" key="1">
    <source>
        <dbReference type="ARBA" id="ARBA00004308"/>
    </source>
</evidence>
<dbReference type="AlphaFoldDB" id="A0A4Z2GIK9"/>
<dbReference type="OrthoDB" id="18853at2759"/>
<keyword evidence="5" id="KW-0175">Coiled coil</keyword>
<comment type="caution">
    <text evidence="6">The sequence shown here is derived from an EMBL/GenBank/DDBJ whole genome shotgun (WGS) entry which is preliminary data.</text>
</comment>
<dbReference type="PANTHER" id="PTHR14514">
    <property type="entry name" value="PKA ANCHORING PROTEIN"/>
    <property type="match status" value="1"/>
</dbReference>
<keyword evidence="4" id="KW-0472">Membrane</keyword>
<evidence type="ECO:0000256" key="5">
    <source>
        <dbReference type="SAM" id="Coils"/>
    </source>
</evidence>
<dbReference type="Proteomes" id="UP000314294">
    <property type="component" value="Unassembled WGS sequence"/>
</dbReference>
<protein>
    <submittedName>
        <fullName evidence="6">Nesprin-1</fullName>
    </submittedName>
</protein>
<evidence type="ECO:0000256" key="3">
    <source>
        <dbReference type="ARBA" id="ARBA00022737"/>
    </source>
</evidence>
<organism evidence="6 7">
    <name type="scientific">Liparis tanakae</name>
    <name type="common">Tanaka's snailfish</name>
    <dbReference type="NCBI Taxonomy" id="230148"/>
    <lineage>
        <taxon>Eukaryota</taxon>
        <taxon>Metazoa</taxon>
        <taxon>Chordata</taxon>
        <taxon>Craniata</taxon>
        <taxon>Vertebrata</taxon>
        <taxon>Euteleostomi</taxon>
        <taxon>Actinopterygii</taxon>
        <taxon>Neopterygii</taxon>
        <taxon>Teleostei</taxon>
        <taxon>Neoteleostei</taxon>
        <taxon>Acanthomorphata</taxon>
        <taxon>Eupercaria</taxon>
        <taxon>Perciformes</taxon>
        <taxon>Cottioidei</taxon>
        <taxon>Cottales</taxon>
        <taxon>Liparidae</taxon>
        <taxon>Liparis</taxon>
    </lineage>
</organism>
<name>A0A4Z2GIK9_9TELE</name>
<evidence type="ECO:0000256" key="4">
    <source>
        <dbReference type="ARBA" id="ARBA00023136"/>
    </source>
</evidence>
<keyword evidence="3" id="KW-0677">Repeat</keyword>
<dbReference type="PANTHER" id="PTHR14514:SF3">
    <property type="entry name" value="NESPRIN-1"/>
    <property type="match status" value="1"/>
</dbReference>
<evidence type="ECO:0000313" key="6">
    <source>
        <dbReference type="EMBL" id="TNN53337.1"/>
    </source>
</evidence>
<feature type="coiled-coil region" evidence="5">
    <location>
        <begin position="1"/>
        <end position="51"/>
    </location>
</feature>
<accession>A0A4Z2GIK9</accession>
<dbReference type="EMBL" id="SRLO01000519">
    <property type="protein sequence ID" value="TNN53337.1"/>
    <property type="molecule type" value="Genomic_DNA"/>
</dbReference>
<dbReference type="Gene3D" id="1.20.58.60">
    <property type="match status" value="1"/>
</dbReference>
<keyword evidence="2" id="KW-0597">Phosphoprotein</keyword>
<proteinExistence type="predicted"/>
<comment type="subcellular location">
    <subcellularLocation>
        <location evidence="1">Endomembrane system</location>
    </subcellularLocation>
</comment>
<dbReference type="SUPFAM" id="SSF46966">
    <property type="entry name" value="Spectrin repeat"/>
    <property type="match status" value="1"/>
</dbReference>
<reference evidence="6 7" key="1">
    <citation type="submission" date="2019-03" db="EMBL/GenBank/DDBJ databases">
        <title>First draft genome of Liparis tanakae, snailfish: a comprehensive survey of snailfish specific genes.</title>
        <authorList>
            <person name="Kim W."/>
            <person name="Song I."/>
            <person name="Jeong J.-H."/>
            <person name="Kim D."/>
            <person name="Kim S."/>
            <person name="Ryu S."/>
            <person name="Song J.Y."/>
            <person name="Lee S.K."/>
        </authorList>
    </citation>
    <scope>NUCLEOTIDE SEQUENCE [LARGE SCALE GENOMIC DNA]</scope>
    <source>
        <tissue evidence="6">Muscle</tissue>
    </source>
</reference>
<keyword evidence="7" id="KW-1185">Reference proteome</keyword>